<dbReference type="Pfam" id="PF13649">
    <property type="entry name" value="Methyltransf_25"/>
    <property type="match status" value="1"/>
</dbReference>
<dbReference type="Proteomes" id="UP000005435">
    <property type="component" value="Chromosome"/>
</dbReference>
<evidence type="ECO:0000259" key="1">
    <source>
        <dbReference type="Pfam" id="PF13649"/>
    </source>
</evidence>
<accession>G8M1N2</accession>
<dbReference type="AlphaFoldDB" id="G8M1N2"/>
<dbReference type="Gene3D" id="3.40.50.150">
    <property type="entry name" value="Vaccinia Virus protein VP39"/>
    <property type="match status" value="1"/>
</dbReference>
<keyword evidence="2" id="KW-0830">Ubiquinone</keyword>
<feature type="domain" description="Methyltransferase" evidence="1">
    <location>
        <begin position="61"/>
        <end position="134"/>
    </location>
</feature>
<dbReference type="InterPro" id="IPR041698">
    <property type="entry name" value="Methyltransf_25"/>
</dbReference>
<dbReference type="eggNOG" id="COG2226">
    <property type="taxonomic scope" value="Bacteria"/>
</dbReference>
<protein>
    <submittedName>
        <fullName evidence="2">Methylase involved in ubiquinone/menaquinone biosynthesis</fullName>
    </submittedName>
</protein>
<dbReference type="STRING" id="720554.Clocl_3811"/>
<keyword evidence="2" id="KW-0489">Methyltransferase</keyword>
<dbReference type="HOGENOM" id="CLU_099766_0_0_9"/>
<organism evidence="2 3">
    <name type="scientific">Acetivibrio clariflavus (strain DSM 19732 / NBRC 101661 / EBR45)</name>
    <name type="common">Clostridium clariflavum</name>
    <dbReference type="NCBI Taxonomy" id="720554"/>
    <lineage>
        <taxon>Bacteria</taxon>
        <taxon>Bacillati</taxon>
        <taxon>Bacillota</taxon>
        <taxon>Clostridia</taxon>
        <taxon>Eubacteriales</taxon>
        <taxon>Oscillospiraceae</taxon>
        <taxon>Acetivibrio</taxon>
    </lineage>
</organism>
<evidence type="ECO:0000313" key="2">
    <source>
        <dbReference type="EMBL" id="AEV70261.1"/>
    </source>
</evidence>
<dbReference type="KEGG" id="ccl:Clocl_3811"/>
<dbReference type="CDD" id="cd02440">
    <property type="entry name" value="AdoMet_MTases"/>
    <property type="match status" value="1"/>
</dbReference>
<dbReference type="EMBL" id="CP003065">
    <property type="protein sequence ID" value="AEV70261.1"/>
    <property type="molecule type" value="Genomic_DNA"/>
</dbReference>
<dbReference type="GO" id="GO:0008168">
    <property type="term" value="F:methyltransferase activity"/>
    <property type="evidence" value="ECO:0007669"/>
    <property type="project" value="UniProtKB-KW"/>
</dbReference>
<dbReference type="SUPFAM" id="SSF53335">
    <property type="entry name" value="S-adenosyl-L-methionine-dependent methyltransferases"/>
    <property type="match status" value="1"/>
</dbReference>
<dbReference type="OrthoDB" id="9791837at2"/>
<dbReference type="InterPro" id="IPR029063">
    <property type="entry name" value="SAM-dependent_MTases_sf"/>
</dbReference>
<evidence type="ECO:0000313" key="3">
    <source>
        <dbReference type="Proteomes" id="UP000005435"/>
    </source>
</evidence>
<name>G8M1N2_ACECE</name>
<gene>
    <name evidence="2" type="ordered locus">Clocl_3811</name>
</gene>
<keyword evidence="2" id="KW-0808">Transferase</keyword>
<reference evidence="2 3" key="2">
    <citation type="journal article" date="2012" name="Stand. Genomic Sci.">
        <title>Complete Genome Sequence of Clostridium clariflavum DSM 19732.</title>
        <authorList>
            <person name="Izquierdo J.A."/>
            <person name="Goodwin L."/>
            <person name="Davenport K.W."/>
            <person name="Teshima H."/>
            <person name="Bruce D."/>
            <person name="Detter C."/>
            <person name="Tapia R."/>
            <person name="Han S."/>
            <person name="Land M."/>
            <person name="Hauser L."/>
            <person name="Jeffries C.D."/>
            <person name="Han J."/>
            <person name="Pitluck S."/>
            <person name="Nolan M."/>
            <person name="Chen A."/>
            <person name="Huntemann M."/>
            <person name="Mavromatis K."/>
            <person name="Mikhailova N."/>
            <person name="Liolios K."/>
            <person name="Woyke T."/>
            <person name="Lynd L.R."/>
        </authorList>
    </citation>
    <scope>NUCLEOTIDE SEQUENCE [LARGE SCALE GENOMIC DNA]</scope>
    <source>
        <strain evidence="3">DSM 19732 / NBRC 101661 / EBR45</strain>
    </source>
</reference>
<reference evidence="3" key="1">
    <citation type="submission" date="2011-12" db="EMBL/GenBank/DDBJ databases">
        <title>Complete sequence of Clostridium clariflavum DSM 19732.</title>
        <authorList>
            <consortium name="US DOE Joint Genome Institute"/>
            <person name="Lucas S."/>
            <person name="Han J."/>
            <person name="Lapidus A."/>
            <person name="Cheng J.-F."/>
            <person name="Goodwin L."/>
            <person name="Pitluck S."/>
            <person name="Peters L."/>
            <person name="Teshima H."/>
            <person name="Detter J.C."/>
            <person name="Han C."/>
            <person name="Tapia R."/>
            <person name="Land M."/>
            <person name="Hauser L."/>
            <person name="Kyrpides N."/>
            <person name="Ivanova N."/>
            <person name="Pagani I."/>
            <person name="Kitzmiller T."/>
            <person name="Lynd L."/>
            <person name="Izquierdo J."/>
            <person name="Woyke T."/>
        </authorList>
    </citation>
    <scope>NUCLEOTIDE SEQUENCE [LARGE SCALE GENOMIC DNA]</scope>
    <source>
        <strain evidence="3">DSM 19732 / NBRC 101661 / EBR45</strain>
    </source>
</reference>
<sequence length="214" mass="25071">MECNCKAKSKLDRKKHIEAYYKPKIGKGLPDFEVLGWESKEAQYMRFEIFTSNVDIKNKKILDVGCGLGNLLEYLIDKGINIEYTGVDILEDMIESVKRKNLPGKFYCMDIFKQHPFERKSFDIVYTSGIFNLNMGNNMDFLKKAFGRFAELSKEKVVFNLLDRNSPDKEDTYYYYDHNQVVSMLLEQYPQVDSIEVVRGYLNNDFTVFCTMKI</sequence>
<dbReference type="GO" id="GO:0032259">
    <property type="term" value="P:methylation"/>
    <property type="evidence" value="ECO:0007669"/>
    <property type="project" value="UniProtKB-KW"/>
</dbReference>
<keyword evidence="3" id="KW-1185">Reference proteome</keyword>
<proteinExistence type="predicted"/>
<dbReference type="RefSeq" id="WP_014256764.1">
    <property type="nucleotide sequence ID" value="NC_016627.1"/>
</dbReference>